<organism evidence="1 2">
    <name type="scientific">Phytophthora oleae</name>
    <dbReference type="NCBI Taxonomy" id="2107226"/>
    <lineage>
        <taxon>Eukaryota</taxon>
        <taxon>Sar</taxon>
        <taxon>Stramenopiles</taxon>
        <taxon>Oomycota</taxon>
        <taxon>Peronosporomycetes</taxon>
        <taxon>Peronosporales</taxon>
        <taxon>Peronosporaceae</taxon>
        <taxon>Phytophthora</taxon>
    </lineage>
</organism>
<gene>
    <name evidence="1" type="ORF">V7S43_004287</name>
</gene>
<accession>A0ABD3FZJ1</accession>
<dbReference type="EMBL" id="JBIMZQ010000006">
    <property type="protein sequence ID" value="KAL3671105.1"/>
    <property type="molecule type" value="Genomic_DNA"/>
</dbReference>
<evidence type="ECO:0000313" key="2">
    <source>
        <dbReference type="Proteomes" id="UP001632037"/>
    </source>
</evidence>
<reference evidence="1 2" key="1">
    <citation type="submission" date="2024-09" db="EMBL/GenBank/DDBJ databases">
        <title>Genome sequencing and assembly of Phytophthora oleae, isolate VK10A, causative agent of rot of olive drupes.</title>
        <authorList>
            <person name="Conti Taguali S."/>
            <person name="Riolo M."/>
            <person name="La Spada F."/>
            <person name="Cacciola S.O."/>
            <person name="Dionisio G."/>
        </authorList>
    </citation>
    <scope>NUCLEOTIDE SEQUENCE [LARGE SCALE GENOMIC DNA]</scope>
    <source>
        <strain evidence="1 2">VK10A</strain>
    </source>
</reference>
<comment type="caution">
    <text evidence="1">The sequence shown here is derived from an EMBL/GenBank/DDBJ whole genome shotgun (WGS) entry which is preliminary data.</text>
</comment>
<proteinExistence type="predicted"/>
<protein>
    <submittedName>
        <fullName evidence="1">Uncharacterized protein</fullName>
    </submittedName>
</protein>
<name>A0ABD3FZJ1_9STRA</name>
<evidence type="ECO:0000313" key="1">
    <source>
        <dbReference type="EMBL" id="KAL3671105.1"/>
    </source>
</evidence>
<keyword evidence="2" id="KW-1185">Reference proteome</keyword>
<dbReference type="AlphaFoldDB" id="A0ABD3FZJ1"/>
<dbReference type="Proteomes" id="UP001632037">
    <property type="component" value="Unassembled WGS sequence"/>
</dbReference>
<sequence>MKFVWISERTYRQSTLVRLHFTDADSTEPLQAQLELFRGNYEENKADVDTVLFTATIWDTDAENGMLPTSGSIVEITEYSSLKLFRDKQCQANARLRDLIW</sequence>